<evidence type="ECO:0000256" key="2">
    <source>
        <dbReference type="ARBA" id="ARBA00022803"/>
    </source>
</evidence>
<dbReference type="InterPro" id="IPR019734">
    <property type="entry name" value="TPR_rpt"/>
</dbReference>
<keyword evidence="4" id="KW-1185">Reference proteome</keyword>
<keyword evidence="1" id="KW-0677">Repeat</keyword>
<evidence type="ECO:0000256" key="1">
    <source>
        <dbReference type="ARBA" id="ARBA00022737"/>
    </source>
</evidence>
<dbReference type="SMART" id="SM00028">
    <property type="entry name" value="TPR"/>
    <property type="match status" value="3"/>
</dbReference>
<dbReference type="Proteomes" id="UP000182882">
    <property type="component" value="Unassembled WGS sequence"/>
</dbReference>
<keyword evidence="2" id="KW-0802">TPR repeat</keyword>
<dbReference type="Pfam" id="PF13374">
    <property type="entry name" value="TPR_10"/>
    <property type="match status" value="2"/>
</dbReference>
<organism evidence="3 4">
    <name type="scientific">Nitrosomonas ureae</name>
    <dbReference type="NCBI Taxonomy" id="44577"/>
    <lineage>
        <taxon>Bacteria</taxon>
        <taxon>Pseudomonadati</taxon>
        <taxon>Pseudomonadota</taxon>
        <taxon>Betaproteobacteria</taxon>
        <taxon>Nitrosomonadales</taxon>
        <taxon>Nitrosomonadaceae</taxon>
        <taxon>Nitrosomonas</taxon>
    </lineage>
</organism>
<dbReference type="PANTHER" id="PTHR45641">
    <property type="entry name" value="TETRATRICOPEPTIDE REPEAT PROTEIN (AFU_ORTHOLOGUE AFUA_6G03870)"/>
    <property type="match status" value="1"/>
</dbReference>
<protein>
    <submittedName>
        <fullName evidence="3">Tetratricopeptide repeat-containing protein</fullName>
    </submittedName>
</protein>
<name>A0A1H2EIY0_9PROT</name>
<dbReference type="InterPro" id="IPR011990">
    <property type="entry name" value="TPR-like_helical_dom_sf"/>
</dbReference>
<sequence length="444" mass="50927">MQSEDYESVQQTPEGEQQWQRLLNHLRWSDAFSLILIFSRHAQVVQLFRARLEQFYRLRISGLNSVPLETADQLLTVALPALLGKKISHELTGAPVWLDLTRTNHDEHWPETRRKFYRRLNENRETLREQNRAIIIVLPTDERQLLRELAPDLWAIRDLTVETDNWIVRSDSTIASDHTEHSENISELPLSASDQQLIDEWHRVKNKQDRGVLLAADRALDICLPHAQLQLAWDIAGSMVKLARHLNKADGETPQSLRDLSISLDNVGNVARERGDLKDAQVYYAESLALSRQLLQQLGETPQSLRDLSISLDNVGNVARERGDLKDAQVYYAESLALRRQLLQQLGETPQSLRDLSVSVDKMGDVARERGELNDAQVYYAESLALRRQLLQQLGETPQSLRDLSVSVDKMGDVARERGELKDAQDYYAESQHTIKLLDKNYHQ</sequence>
<reference evidence="4" key="1">
    <citation type="submission" date="2016-10" db="EMBL/GenBank/DDBJ databases">
        <authorList>
            <person name="Varghese N."/>
            <person name="Submissions S."/>
        </authorList>
    </citation>
    <scope>NUCLEOTIDE SEQUENCE [LARGE SCALE GENOMIC DNA]</scope>
    <source>
        <strain evidence="4">Nm10</strain>
    </source>
</reference>
<dbReference type="KEGG" id="nur:ATY38_03150"/>
<evidence type="ECO:0000313" key="3">
    <source>
        <dbReference type="EMBL" id="SDT95024.1"/>
    </source>
</evidence>
<dbReference type="Gene3D" id="1.25.40.10">
    <property type="entry name" value="Tetratricopeptide repeat domain"/>
    <property type="match status" value="1"/>
</dbReference>
<gene>
    <name evidence="3" type="ORF">SAMN05216406_11316</name>
</gene>
<dbReference type="EMBL" id="FNLN01000013">
    <property type="protein sequence ID" value="SDT95024.1"/>
    <property type="molecule type" value="Genomic_DNA"/>
</dbReference>
<dbReference type="PANTHER" id="PTHR45641:SF19">
    <property type="entry name" value="NEPHROCYSTIN-3"/>
    <property type="match status" value="1"/>
</dbReference>
<dbReference type="SUPFAM" id="SSF48452">
    <property type="entry name" value="TPR-like"/>
    <property type="match status" value="1"/>
</dbReference>
<dbReference type="AlphaFoldDB" id="A0A1H2EIY0"/>
<dbReference type="RefSeq" id="WP_062558014.1">
    <property type="nucleotide sequence ID" value="NZ_CP013341.1"/>
</dbReference>
<proteinExistence type="predicted"/>
<evidence type="ECO:0000313" key="4">
    <source>
        <dbReference type="Proteomes" id="UP000182882"/>
    </source>
</evidence>
<accession>A0A1H2EIY0</accession>